<keyword evidence="3" id="KW-1185">Reference proteome</keyword>
<dbReference type="Proteomes" id="UP000018291">
    <property type="component" value="Unassembled WGS sequence"/>
</dbReference>
<gene>
    <name evidence="2" type="ORF">BN381_290052</name>
</gene>
<keyword evidence="1" id="KW-0732">Signal</keyword>
<dbReference type="RefSeq" id="WP_012226711.1">
    <property type="nucleotide sequence ID" value="NZ_HG422565.1"/>
</dbReference>
<accession>R4YZ33</accession>
<evidence type="ECO:0000256" key="1">
    <source>
        <dbReference type="SAM" id="SignalP"/>
    </source>
</evidence>
<dbReference type="HOGENOM" id="CLU_1314586_0_0_11"/>
<protein>
    <recommendedName>
        <fullName evidence="4">Alpha/beta hydrolase</fullName>
    </recommendedName>
</protein>
<dbReference type="EMBL" id="CANL01000022">
    <property type="protein sequence ID" value="CCM63693.1"/>
    <property type="molecule type" value="Genomic_DNA"/>
</dbReference>
<feature type="chain" id="PRO_5038375002" description="Alpha/beta hydrolase" evidence="1">
    <location>
        <begin position="21"/>
        <end position="222"/>
    </location>
</feature>
<reference evidence="2 3" key="1">
    <citation type="journal article" date="2013" name="ISME J.">
        <title>Metabolic model for the filamentous 'Candidatus Microthrix parvicella' based on genomic and metagenomic analyses.</title>
        <authorList>
            <person name="Jon McIlroy S."/>
            <person name="Kristiansen R."/>
            <person name="Albertsen M."/>
            <person name="Michael Karst S."/>
            <person name="Rossetti S."/>
            <person name="Lund Nielsen J."/>
            <person name="Tandoi V."/>
            <person name="James Seviour R."/>
            <person name="Nielsen P.H."/>
        </authorList>
    </citation>
    <scope>NUCLEOTIDE SEQUENCE [LARGE SCALE GENOMIC DNA]</scope>
    <source>
        <strain evidence="2 3">RN1</strain>
    </source>
</reference>
<evidence type="ECO:0000313" key="2">
    <source>
        <dbReference type="EMBL" id="CCM63693.1"/>
    </source>
</evidence>
<comment type="caution">
    <text evidence="2">The sequence shown here is derived from an EMBL/GenBank/DDBJ whole genome shotgun (WGS) entry which is preliminary data.</text>
</comment>
<organism evidence="2 3">
    <name type="scientific">Candidatus Neomicrothrix parvicella RN1</name>
    <dbReference type="NCBI Taxonomy" id="1229780"/>
    <lineage>
        <taxon>Bacteria</taxon>
        <taxon>Bacillati</taxon>
        <taxon>Actinomycetota</taxon>
        <taxon>Acidimicrobiia</taxon>
        <taxon>Acidimicrobiales</taxon>
        <taxon>Microthrixaceae</taxon>
        <taxon>Candidatus Neomicrothrix</taxon>
    </lineage>
</organism>
<dbReference type="Gene3D" id="3.40.50.1820">
    <property type="entry name" value="alpha/beta hydrolase"/>
    <property type="match status" value="1"/>
</dbReference>
<dbReference type="AlphaFoldDB" id="R4YZ33"/>
<dbReference type="PROSITE" id="PS51257">
    <property type="entry name" value="PROKAR_LIPOPROTEIN"/>
    <property type="match status" value="1"/>
</dbReference>
<evidence type="ECO:0008006" key="4">
    <source>
        <dbReference type="Google" id="ProtNLM"/>
    </source>
</evidence>
<dbReference type="SUPFAM" id="SSF53474">
    <property type="entry name" value="alpha/beta-Hydrolases"/>
    <property type="match status" value="1"/>
</dbReference>
<proteinExistence type="predicted"/>
<evidence type="ECO:0000313" key="3">
    <source>
        <dbReference type="Proteomes" id="UP000018291"/>
    </source>
</evidence>
<dbReference type="eggNOG" id="COG1073">
    <property type="taxonomic scope" value="Bacteria"/>
</dbReference>
<name>R4YZ33_9ACTN</name>
<dbReference type="InterPro" id="IPR029058">
    <property type="entry name" value="AB_hydrolase_fold"/>
</dbReference>
<dbReference type="STRING" id="1229780.BN381_290052"/>
<feature type="signal peptide" evidence="1">
    <location>
        <begin position="1"/>
        <end position="20"/>
    </location>
</feature>
<sequence length="222" mass="22672">MRRTPSCLFAVLICTLLLGAACGSDSGPAETGEGDTAATTTAGERIDTDVGEALLWGDGDSGVVLAHGAAFDAESWTDQATQIAAEGTTVVAVEDISPEGIEAAVTYLKDERGIAGLALIGASAGADGILDLVSQQPDLPDQLIVLSPNSVVDGLGVSPKLFIASEDEPVADVSTEMADTAEGDDNEAIILPGSAHAQNIFDTDQAEPTMTAILDRLNEFAN</sequence>